<dbReference type="Proteomes" id="UP000533017">
    <property type="component" value="Unassembled WGS sequence"/>
</dbReference>
<dbReference type="InterPro" id="IPR049046">
    <property type="entry name" value="Beta-AFase-like_GH127_middle"/>
</dbReference>
<organism evidence="4 5">
    <name type="scientific">Actinopolymorpha cephalotaxi</name>
    <dbReference type="NCBI Taxonomy" id="504797"/>
    <lineage>
        <taxon>Bacteria</taxon>
        <taxon>Bacillati</taxon>
        <taxon>Actinomycetota</taxon>
        <taxon>Actinomycetes</taxon>
        <taxon>Propionibacteriales</taxon>
        <taxon>Actinopolymorphaceae</taxon>
        <taxon>Actinopolymorpha</taxon>
    </lineage>
</organism>
<dbReference type="PANTHER" id="PTHR43465:SF1">
    <property type="entry name" value="NON-REDUCING END BETA-L-ARABINOFURANOSIDASE"/>
    <property type="match status" value="1"/>
</dbReference>
<dbReference type="EMBL" id="JACBZA010000001">
    <property type="protein sequence ID" value="NYH82985.1"/>
    <property type="molecule type" value="Genomic_DNA"/>
</dbReference>
<evidence type="ECO:0000313" key="4">
    <source>
        <dbReference type="EMBL" id="SFG61581.1"/>
    </source>
</evidence>
<dbReference type="Pfam" id="PF20737">
    <property type="entry name" value="Glyco_hydro127C"/>
    <property type="match status" value="1"/>
</dbReference>
<protein>
    <recommendedName>
        <fullName evidence="7">Glycoside hydrolase family 127 protein</fullName>
    </recommendedName>
</protein>
<dbReference type="EMBL" id="FOOI01000007">
    <property type="protein sequence ID" value="SFG61581.1"/>
    <property type="molecule type" value="Genomic_DNA"/>
</dbReference>
<evidence type="ECO:0000313" key="5">
    <source>
        <dbReference type="Proteomes" id="UP000199052"/>
    </source>
</evidence>
<reference evidence="4 5" key="1">
    <citation type="submission" date="2016-10" db="EMBL/GenBank/DDBJ databases">
        <authorList>
            <person name="de Groot N.N."/>
        </authorList>
    </citation>
    <scope>NUCLEOTIDE SEQUENCE [LARGE SCALE GENOMIC DNA]</scope>
    <source>
        <strain evidence="4 5">CPCC 202808</strain>
    </source>
</reference>
<dbReference type="AlphaFoldDB" id="A0A1I2TGY7"/>
<dbReference type="STRING" id="504797.SAMN05421678_10791"/>
<gene>
    <name evidence="3" type="ORF">FHR37_001836</name>
    <name evidence="4" type="ORF">SAMN05421678_10791</name>
</gene>
<dbReference type="Proteomes" id="UP000199052">
    <property type="component" value="Unassembled WGS sequence"/>
</dbReference>
<reference evidence="3 6" key="2">
    <citation type="submission" date="2020-07" db="EMBL/GenBank/DDBJ databases">
        <title>Sequencing the genomes of 1000 actinobacteria strains.</title>
        <authorList>
            <person name="Klenk H.-P."/>
        </authorList>
    </citation>
    <scope>NUCLEOTIDE SEQUENCE [LARGE SCALE GENOMIC DNA]</scope>
    <source>
        <strain evidence="3 6">DSM 45117</strain>
    </source>
</reference>
<dbReference type="Pfam" id="PF20736">
    <property type="entry name" value="Glyco_hydro127M"/>
    <property type="match status" value="1"/>
</dbReference>
<keyword evidence="6" id="KW-1185">Reference proteome</keyword>
<sequence>MTLPGGGSVGVELTCGLPWDGTVNLRLTPAEPREFSVFLPVPGWAGEVTVRVGEEEVTPERRSGYLVLTRTWQPGDEVRLDFAMPVRLIGTHPRVAAGHQRVALTRGPLVYCIEQADHADVAVADLRVAGDEIWRPEFAADLLGGVVTLRTTAGALKVTGDEPLHRPYVPAEQPPSVPAEITAVPYYAWANREAGPMRVFLPLLP</sequence>
<feature type="domain" description="Non-reducing end beta-L-arabinofuranosidase-like GH127 middle" evidence="1">
    <location>
        <begin position="9"/>
        <end position="84"/>
    </location>
</feature>
<proteinExistence type="predicted"/>
<dbReference type="PANTHER" id="PTHR43465">
    <property type="entry name" value="DUF1680 DOMAIN PROTEIN (AFU_ORTHOLOGUE AFUA_1G08910)"/>
    <property type="match status" value="1"/>
</dbReference>
<evidence type="ECO:0000313" key="3">
    <source>
        <dbReference type="EMBL" id="NYH82985.1"/>
    </source>
</evidence>
<evidence type="ECO:0000259" key="2">
    <source>
        <dbReference type="Pfam" id="PF20737"/>
    </source>
</evidence>
<evidence type="ECO:0000313" key="6">
    <source>
        <dbReference type="Proteomes" id="UP000533017"/>
    </source>
</evidence>
<evidence type="ECO:0000259" key="1">
    <source>
        <dbReference type="Pfam" id="PF20736"/>
    </source>
</evidence>
<dbReference type="InterPro" id="IPR049049">
    <property type="entry name" value="Beta-AFase-like_GH127_C"/>
</dbReference>
<name>A0A1I2TGY7_9ACTN</name>
<dbReference type="InterPro" id="IPR049174">
    <property type="entry name" value="Beta-AFase-like"/>
</dbReference>
<feature type="domain" description="Non-reducing end beta-L-arabinofuranosidase-like GH127 C-terminal" evidence="2">
    <location>
        <begin position="86"/>
        <end position="202"/>
    </location>
</feature>
<evidence type="ECO:0008006" key="7">
    <source>
        <dbReference type="Google" id="ProtNLM"/>
    </source>
</evidence>
<accession>A0A1I2TGY7</accession>